<dbReference type="GO" id="GO:0016020">
    <property type="term" value="C:membrane"/>
    <property type="evidence" value="ECO:0007669"/>
    <property type="project" value="UniProtKB-SubCell"/>
</dbReference>
<keyword evidence="9" id="KW-1185">Reference proteome</keyword>
<evidence type="ECO:0000256" key="6">
    <source>
        <dbReference type="PIRNR" id="PIRNR002854"/>
    </source>
</evidence>
<keyword evidence="5 6" id="KW-0449">Lipoprotein</keyword>
<evidence type="ECO:0000256" key="7">
    <source>
        <dbReference type="PIRSR" id="PIRSR002854-1"/>
    </source>
</evidence>
<proteinExistence type="inferred from homology"/>
<accession>A0A968G9D2</accession>
<keyword evidence="3" id="KW-0472">Membrane</keyword>
<evidence type="ECO:0000256" key="1">
    <source>
        <dbReference type="ARBA" id="ARBA00004635"/>
    </source>
</evidence>
<reference evidence="8 9" key="1">
    <citation type="submission" date="2020-03" db="EMBL/GenBank/DDBJ databases">
        <title>Spirochaetal bacteria isolated from arthropods constitute a novel genus Entomospira genus novum within the order Spirochaetales.</title>
        <authorList>
            <person name="Grana-Miraglia L."/>
            <person name="Sikutova S."/>
            <person name="Fingerle V."/>
            <person name="Sing A."/>
            <person name="Castillo-Ramirez S."/>
            <person name="Margos G."/>
            <person name="Rudolf I."/>
        </authorList>
    </citation>
    <scope>NUCLEOTIDE SEQUENCE [LARGE SCALE GENOMIC DNA]</scope>
    <source>
        <strain evidence="8 9">BR193</strain>
    </source>
</reference>
<protein>
    <recommendedName>
        <fullName evidence="6">Lipoprotein</fullName>
    </recommendedName>
</protein>
<dbReference type="InterPro" id="IPR004872">
    <property type="entry name" value="Lipoprotein_NlpA"/>
</dbReference>
<dbReference type="AlphaFoldDB" id="A0A968G9D2"/>
<comment type="similarity">
    <text evidence="6">Belongs to the nlpA lipoprotein family.</text>
</comment>
<evidence type="ECO:0000313" key="8">
    <source>
        <dbReference type="EMBL" id="NIZ40947.1"/>
    </source>
</evidence>
<evidence type="ECO:0000256" key="3">
    <source>
        <dbReference type="ARBA" id="ARBA00023136"/>
    </source>
</evidence>
<dbReference type="Proteomes" id="UP000711995">
    <property type="component" value="Unassembled WGS sequence"/>
</dbReference>
<dbReference type="EMBL" id="JAATLJ010000001">
    <property type="protein sequence ID" value="NIZ40947.1"/>
    <property type="molecule type" value="Genomic_DNA"/>
</dbReference>
<keyword evidence="4" id="KW-0564">Palmitate</keyword>
<evidence type="ECO:0000256" key="5">
    <source>
        <dbReference type="ARBA" id="ARBA00023288"/>
    </source>
</evidence>
<dbReference type="Pfam" id="PF03180">
    <property type="entry name" value="Lipoprotein_9"/>
    <property type="match status" value="1"/>
</dbReference>
<dbReference type="PROSITE" id="PS51257">
    <property type="entry name" value="PROKAR_LIPOPROTEIN"/>
    <property type="match status" value="1"/>
</dbReference>
<sequence length="273" mass="30126">MKKYFLLLFIHLITLTSCGNQSDNKTIKVAASPVPHAVILEQAIPLLQKKGYTLKIEVINDYVTPNIALTAKSIDANYFQHLPYLNQFNLDHRSSIIAVGNVHLEPIGIYSKRLSRAVPLLEQLQDGDVIIMSNSVSDQGRLLFLLQDAGILTLQPYANTVTATIDDIEKFHVQVIIRNDIAPEFLSKAYSNDEAALILINSNFALDAGLNPLKDAILLETTANNPYANIVATLANNHDDPKIVALVEVLQSEEIKQFIIKTYNGAIVPVGNN</sequence>
<dbReference type="PIRSF" id="PIRSF002854">
    <property type="entry name" value="MetQ"/>
    <property type="match status" value="1"/>
</dbReference>
<comment type="caution">
    <text evidence="8">The sequence shown here is derived from an EMBL/GenBank/DDBJ whole genome shotgun (WGS) entry which is preliminary data.</text>
</comment>
<name>A0A968G9D2_9SPIO</name>
<evidence type="ECO:0000313" key="9">
    <source>
        <dbReference type="Proteomes" id="UP000711995"/>
    </source>
</evidence>
<dbReference type="SUPFAM" id="SSF53850">
    <property type="entry name" value="Periplasmic binding protein-like II"/>
    <property type="match status" value="1"/>
</dbReference>
<comment type="subcellular location">
    <subcellularLocation>
        <location evidence="1">Membrane</location>
        <topology evidence="1">Lipid-anchor</topology>
    </subcellularLocation>
</comment>
<evidence type="ECO:0000256" key="2">
    <source>
        <dbReference type="ARBA" id="ARBA00022729"/>
    </source>
</evidence>
<dbReference type="PANTHER" id="PTHR30429:SF0">
    <property type="entry name" value="METHIONINE-BINDING LIPOPROTEIN METQ"/>
    <property type="match status" value="1"/>
</dbReference>
<feature type="lipid moiety-binding region" description="S-diacylglycerol cysteine" evidence="7">
    <location>
        <position position="18"/>
    </location>
</feature>
<gene>
    <name evidence="8" type="ORF">HCT14_05445</name>
</gene>
<keyword evidence="2" id="KW-0732">Signal</keyword>
<dbReference type="RefSeq" id="WP_167700534.1">
    <property type="nucleotide sequence ID" value="NZ_CP118174.1"/>
</dbReference>
<evidence type="ECO:0000256" key="4">
    <source>
        <dbReference type="ARBA" id="ARBA00023139"/>
    </source>
</evidence>
<dbReference type="PANTHER" id="PTHR30429">
    <property type="entry name" value="D-METHIONINE-BINDING LIPOPROTEIN METQ"/>
    <property type="match status" value="1"/>
</dbReference>
<dbReference type="Gene3D" id="3.40.190.10">
    <property type="entry name" value="Periplasmic binding protein-like II"/>
    <property type="match status" value="2"/>
</dbReference>
<organism evidence="8 9">
    <name type="scientific">Entomospira entomophila</name>
    <dbReference type="NCBI Taxonomy" id="2719988"/>
    <lineage>
        <taxon>Bacteria</taxon>
        <taxon>Pseudomonadati</taxon>
        <taxon>Spirochaetota</taxon>
        <taxon>Spirochaetia</taxon>
        <taxon>Spirochaetales</taxon>
        <taxon>Spirochaetaceae</taxon>
        <taxon>Entomospira</taxon>
    </lineage>
</organism>